<organism evidence="1">
    <name type="scientific">Rhizoctonia solani</name>
    <dbReference type="NCBI Taxonomy" id="456999"/>
    <lineage>
        <taxon>Eukaryota</taxon>
        <taxon>Fungi</taxon>
        <taxon>Dikarya</taxon>
        <taxon>Basidiomycota</taxon>
        <taxon>Agaricomycotina</taxon>
        <taxon>Agaricomycetes</taxon>
        <taxon>Cantharellales</taxon>
        <taxon>Ceratobasidiaceae</taxon>
        <taxon>Rhizoctonia</taxon>
    </lineage>
</organism>
<sequence length="73" mass="8657">MIWFYRSSQIYTSARSNRTPYDLIESEAEFFVELFFVTLPVTRETSNWNEWLPPAPNILSDVGRLRAVFDSDY</sequence>
<reference evidence="1" key="1">
    <citation type="submission" date="2012-12" db="EMBL/GenBank/DDBJ databases">
        <authorList>
            <person name="Pakala S."/>
            <person name="Fedorova N."/>
            <person name="Joardar V."/>
            <person name="Shabalina S."/>
            <person name="Hostetler J."/>
            <person name="Pakala S."/>
            <person name="Zafar N."/>
            <person name="Nierman W."/>
            <person name="Cubeta M."/>
        </authorList>
    </citation>
    <scope>NUCLEOTIDE SEQUENCE</scope>
    <source>
        <strain evidence="1">AG3 Rhs1AP</strain>
    </source>
</reference>
<evidence type="ECO:0000313" key="1">
    <source>
        <dbReference type="EMBL" id="AGK45451.1"/>
    </source>
</evidence>
<geneLocation type="mitochondrion" evidence="1"/>
<keyword evidence="1" id="KW-0496">Mitochondrion</keyword>
<reference evidence="1" key="2">
    <citation type="journal article" date="2014" name="FEMS Microbiol. Lett.">
        <title>Mobile elements and mitochondrial genome expansion in the soil fungus and potato pathogen Rhizoctonia solani AG-3.</title>
        <authorList>
            <person name="Losada L."/>
            <person name="Pakala S.B."/>
            <person name="Fedorova N.D."/>
            <person name="Joardar V."/>
            <person name="Shabalina S.A."/>
            <person name="Hostetler J."/>
            <person name="Pakala S.M."/>
            <person name="Zafar N."/>
            <person name="Thomas E."/>
            <person name="Rodriguez-Carres M."/>
            <person name="Dean R."/>
            <person name="Vilgalys R."/>
            <person name="Nierman W.C."/>
            <person name="Cubeta M.A."/>
        </authorList>
    </citation>
    <scope>NUCLEOTIDE SEQUENCE</scope>
    <source>
        <strain evidence="1">AG3 Rhs1AP</strain>
    </source>
</reference>
<accession>N0ABY9</accession>
<dbReference type="AlphaFoldDB" id="N0ABY9"/>
<protein>
    <submittedName>
        <fullName evidence="1">Uncharacterized protein</fullName>
    </submittedName>
</protein>
<name>N0ABY9_9AGAM</name>
<dbReference type="GeneID" id="16029612"/>
<dbReference type="EMBL" id="KC352446">
    <property type="protein sequence ID" value="AGK45451.1"/>
    <property type="molecule type" value="Genomic_DNA"/>
</dbReference>
<dbReference type="RefSeq" id="YP_008082073.1">
    <property type="nucleotide sequence ID" value="NC_021436.1"/>
</dbReference>
<gene>
    <name evidence="1" type="ORF">RSOL_m01410</name>
</gene>
<proteinExistence type="predicted"/>